<dbReference type="InterPro" id="IPR005119">
    <property type="entry name" value="LysR_subst-bd"/>
</dbReference>
<dbReference type="STRING" id="650850.SAMN04488129_104156"/>
<evidence type="ECO:0000313" key="4">
    <source>
        <dbReference type="Proteomes" id="UP000198807"/>
    </source>
</evidence>
<organism evidence="3 4">
    <name type="scientific">Halomonas daqiaonensis</name>
    <dbReference type="NCBI Taxonomy" id="650850"/>
    <lineage>
        <taxon>Bacteria</taxon>
        <taxon>Pseudomonadati</taxon>
        <taxon>Pseudomonadota</taxon>
        <taxon>Gammaproteobacteria</taxon>
        <taxon>Oceanospirillales</taxon>
        <taxon>Halomonadaceae</taxon>
        <taxon>Halomonas</taxon>
    </lineage>
</organism>
<feature type="domain" description="LysR substrate-binding" evidence="2">
    <location>
        <begin position="166"/>
        <end position="271"/>
    </location>
</feature>
<dbReference type="SUPFAM" id="SSF53850">
    <property type="entry name" value="Periplasmic binding protein-like II"/>
    <property type="match status" value="1"/>
</dbReference>
<keyword evidence="4" id="KW-1185">Reference proteome</keyword>
<name>A0A1H7JVT6_9GAMM</name>
<gene>
    <name evidence="3" type="ORF">SAMN04488129_104156</name>
</gene>
<reference evidence="4" key="1">
    <citation type="submission" date="2016-10" db="EMBL/GenBank/DDBJ databases">
        <authorList>
            <person name="Varghese N."/>
            <person name="Submissions S."/>
        </authorList>
    </citation>
    <scope>NUCLEOTIDE SEQUENCE [LARGE SCALE GENOMIC DNA]</scope>
    <source>
        <strain evidence="4">CGMCC 1.9150</strain>
    </source>
</reference>
<protein>
    <submittedName>
        <fullName evidence="3">LysR substrate binding domain-containing protein</fullName>
    </submittedName>
</protein>
<feature type="region of interest" description="Disordered" evidence="1">
    <location>
        <begin position="8"/>
        <end position="27"/>
    </location>
</feature>
<dbReference type="Pfam" id="PF03466">
    <property type="entry name" value="LysR_substrate"/>
    <property type="match status" value="1"/>
</dbReference>
<accession>A0A1H7JVT6</accession>
<sequence length="281" mass="29753">MPAWAAAWGGVPGQPLAPGGPAVDPQQQGVGQRLQRLRWQRELVDEPLAGRVGIGGQGCHPPSLGGTQAPVVAALVVPPGVERGGCVALPALLVVVEVAGATLGHRLEGVVGRRRGVLVGQRPGARRHPGGRFLALQPRQQGGLVQRRVAEGDRRAQRLGPPAPFPEGLAGRGLIVPGPESSVRHAFDCLCELHRLSPTIIAEVDDMALMRLLARDTAHLAVLPPVVVRDELRVGTLSDFGALPGVFEELYAITVRRQFESPLMQQLLAQSSEMLLPTPPV</sequence>
<proteinExistence type="predicted"/>
<dbReference type="EMBL" id="FOBC01000004">
    <property type="protein sequence ID" value="SEK78728.1"/>
    <property type="molecule type" value="Genomic_DNA"/>
</dbReference>
<dbReference type="OrthoDB" id="464481at2"/>
<dbReference type="Gene3D" id="3.40.190.10">
    <property type="entry name" value="Periplasmic binding protein-like II"/>
    <property type="match status" value="1"/>
</dbReference>
<evidence type="ECO:0000313" key="3">
    <source>
        <dbReference type="EMBL" id="SEK78728.1"/>
    </source>
</evidence>
<dbReference type="Proteomes" id="UP000198807">
    <property type="component" value="Unassembled WGS sequence"/>
</dbReference>
<dbReference type="AlphaFoldDB" id="A0A1H7JVT6"/>
<evidence type="ECO:0000256" key="1">
    <source>
        <dbReference type="SAM" id="MobiDB-lite"/>
    </source>
</evidence>
<evidence type="ECO:0000259" key="2">
    <source>
        <dbReference type="Pfam" id="PF03466"/>
    </source>
</evidence>